<dbReference type="PROSITE" id="PS51420">
    <property type="entry name" value="RHO"/>
    <property type="match status" value="1"/>
</dbReference>
<dbReference type="CDD" id="cd00154">
    <property type="entry name" value="Rab"/>
    <property type="match status" value="1"/>
</dbReference>
<reference evidence="2" key="2">
    <citation type="journal article" date="2007" name="Science">
        <title>Draft genome sequence of the sexually transmitted pathogen Trichomonas vaginalis.</title>
        <authorList>
            <person name="Carlton J.M."/>
            <person name="Hirt R.P."/>
            <person name="Silva J.C."/>
            <person name="Delcher A.L."/>
            <person name="Schatz M."/>
            <person name="Zhao Q."/>
            <person name="Wortman J.R."/>
            <person name="Bidwell S.L."/>
            <person name="Alsmark U.C.M."/>
            <person name="Besteiro S."/>
            <person name="Sicheritz-Ponten T."/>
            <person name="Noel C.J."/>
            <person name="Dacks J.B."/>
            <person name="Foster P.G."/>
            <person name="Simillion C."/>
            <person name="Van de Peer Y."/>
            <person name="Miranda-Saavedra D."/>
            <person name="Barton G.J."/>
            <person name="Westrop G.D."/>
            <person name="Mueller S."/>
            <person name="Dessi D."/>
            <person name="Fiori P.L."/>
            <person name="Ren Q."/>
            <person name="Paulsen I."/>
            <person name="Zhang H."/>
            <person name="Bastida-Corcuera F.D."/>
            <person name="Simoes-Barbosa A."/>
            <person name="Brown M.T."/>
            <person name="Hayes R.D."/>
            <person name="Mukherjee M."/>
            <person name="Okumura C.Y."/>
            <person name="Schneider R."/>
            <person name="Smith A.J."/>
            <person name="Vanacova S."/>
            <person name="Villalvazo M."/>
            <person name="Haas B.J."/>
            <person name="Pertea M."/>
            <person name="Feldblyum T.V."/>
            <person name="Utterback T.R."/>
            <person name="Shu C.L."/>
            <person name="Osoegawa K."/>
            <person name="de Jong P.J."/>
            <person name="Hrdy I."/>
            <person name="Horvathova L."/>
            <person name="Zubacova Z."/>
            <person name="Dolezal P."/>
            <person name="Malik S.B."/>
            <person name="Logsdon J.M. Jr."/>
            <person name="Henze K."/>
            <person name="Gupta A."/>
            <person name="Wang C.C."/>
            <person name="Dunne R.L."/>
            <person name="Upcroft J.A."/>
            <person name="Upcroft P."/>
            <person name="White O."/>
            <person name="Salzberg S.L."/>
            <person name="Tang P."/>
            <person name="Chiu C.-H."/>
            <person name="Lee Y.-S."/>
            <person name="Embley T.M."/>
            <person name="Coombs G.H."/>
            <person name="Mottram J.C."/>
            <person name="Tachezy J."/>
            <person name="Fraser-Liggett C.M."/>
            <person name="Johnson P.J."/>
        </authorList>
    </citation>
    <scope>NUCLEOTIDE SEQUENCE [LARGE SCALE GENOMIC DNA]</scope>
    <source>
        <strain evidence="2">G3</strain>
    </source>
</reference>
<dbReference type="GO" id="GO:0012505">
    <property type="term" value="C:endomembrane system"/>
    <property type="evidence" value="ECO:0000318"/>
    <property type="project" value="GO_Central"/>
</dbReference>
<dbReference type="Proteomes" id="UP000001542">
    <property type="component" value="Unassembled WGS sequence"/>
</dbReference>
<gene>
    <name evidence="2" type="ORF">TVAG_171800</name>
</gene>
<evidence type="ECO:0000313" key="2">
    <source>
        <dbReference type="EMBL" id="EAY03082.1"/>
    </source>
</evidence>
<dbReference type="GO" id="GO:0006886">
    <property type="term" value="P:intracellular protein transport"/>
    <property type="evidence" value="ECO:0000318"/>
    <property type="project" value="GO_Central"/>
</dbReference>
<reference evidence="2" key="1">
    <citation type="submission" date="2006-10" db="EMBL/GenBank/DDBJ databases">
        <authorList>
            <person name="Amadeo P."/>
            <person name="Zhao Q."/>
            <person name="Wortman J."/>
            <person name="Fraser-Liggett C."/>
            <person name="Carlton J."/>
        </authorList>
    </citation>
    <scope>NUCLEOTIDE SEQUENCE</scope>
    <source>
        <strain evidence="2">G3</strain>
    </source>
</reference>
<dbReference type="GO" id="GO:0003924">
    <property type="term" value="F:GTPase activity"/>
    <property type="evidence" value="ECO:0000318"/>
    <property type="project" value="GO_Central"/>
</dbReference>
<dbReference type="SMART" id="SM00175">
    <property type="entry name" value="RAB"/>
    <property type="match status" value="1"/>
</dbReference>
<dbReference type="SMART" id="SM00173">
    <property type="entry name" value="RAS"/>
    <property type="match status" value="1"/>
</dbReference>
<dbReference type="STRING" id="5722.A2EWA5"/>
<dbReference type="OrthoDB" id="63533at2759"/>
<dbReference type="PROSITE" id="PS51417">
    <property type="entry name" value="ARF"/>
    <property type="match status" value="1"/>
</dbReference>
<dbReference type="PRINTS" id="PR00449">
    <property type="entry name" value="RASTRNSFRMNG"/>
</dbReference>
<dbReference type="SMART" id="SM00174">
    <property type="entry name" value="RHO"/>
    <property type="match status" value="1"/>
</dbReference>
<keyword evidence="3" id="KW-1185">Reference proteome</keyword>
<dbReference type="GO" id="GO:0005768">
    <property type="term" value="C:endosome"/>
    <property type="evidence" value="ECO:0000318"/>
    <property type="project" value="GO_Central"/>
</dbReference>
<accession>A2EWA5</accession>
<dbReference type="Gene3D" id="3.40.50.300">
    <property type="entry name" value="P-loop containing nucleotide triphosphate hydrolases"/>
    <property type="match status" value="1"/>
</dbReference>
<dbReference type="OMA" id="ESAKWWI"/>
<dbReference type="GO" id="GO:0005525">
    <property type="term" value="F:GTP binding"/>
    <property type="evidence" value="ECO:0007669"/>
    <property type="project" value="InterPro"/>
</dbReference>
<dbReference type="InParanoid" id="A2EWA5"/>
<dbReference type="EMBL" id="DS113516">
    <property type="protein sequence ID" value="EAY03082.1"/>
    <property type="molecule type" value="Genomic_DNA"/>
</dbReference>
<dbReference type="SMR" id="A2EWA5"/>
<proteinExistence type="predicted"/>
<dbReference type="FunFam" id="3.40.50.300:FF:001586">
    <property type="entry name" value="Small GTP-binding protein, putative"/>
    <property type="match status" value="1"/>
</dbReference>
<evidence type="ECO:0000313" key="3">
    <source>
        <dbReference type="Proteomes" id="UP000001542"/>
    </source>
</evidence>
<dbReference type="VEuPathDB" id="TrichDB:TVAG_171800"/>
<dbReference type="Pfam" id="PF00071">
    <property type="entry name" value="Ras"/>
    <property type="match status" value="1"/>
</dbReference>
<organism evidence="2 3">
    <name type="scientific">Trichomonas vaginalis (strain ATCC PRA-98 / G3)</name>
    <dbReference type="NCBI Taxonomy" id="412133"/>
    <lineage>
        <taxon>Eukaryota</taxon>
        <taxon>Metamonada</taxon>
        <taxon>Parabasalia</taxon>
        <taxon>Trichomonadida</taxon>
        <taxon>Trichomonadidae</taxon>
        <taxon>Trichomonas</taxon>
    </lineage>
</organism>
<dbReference type="eggNOG" id="KOG0092">
    <property type="taxonomic scope" value="Eukaryota"/>
</dbReference>
<dbReference type="KEGG" id="tva:4760923"/>
<dbReference type="SMART" id="SM00176">
    <property type="entry name" value="RAN"/>
    <property type="match status" value="1"/>
</dbReference>
<sequence>MNTNKKFKVVLMGASSAGKTSIVVRFSRGTFGGDQESTIGAAFISRDVETEKGPVTLHIWDTAGQERYRSLVPRYSQGSKAIVIVFDVTDPESFEGAQQWFQEAQDMHANKVKYYLIANKIDLPAKVDLEKVQEYARQTGMCYYATSAKTGENITNLFDTIAGDVAAMIPADQDPDEVLLEARKKDEGKSGKCC</sequence>
<dbReference type="AlphaFoldDB" id="A2EWA5"/>
<dbReference type="VEuPathDB" id="TrichDB:TVAGG3_0916100"/>
<protein>
    <submittedName>
        <fullName evidence="2">Small GTP-binding protein, putative</fullName>
    </submittedName>
</protein>
<keyword evidence="1" id="KW-0547">Nucleotide-binding</keyword>
<dbReference type="PROSITE" id="PS51421">
    <property type="entry name" value="RAS"/>
    <property type="match status" value="1"/>
</dbReference>
<dbReference type="PROSITE" id="PS51419">
    <property type="entry name" value="RAB"/>
    <property type="match status" value="1"/>
</dbReference>
<dbReference type="GO" id="GO:0030139">
    <property type="term" value="C:endocytic vesicle"/>
    <property type="evidence" value="ECO:0000318"/>
    <property type="project" value="GO_Central"/>
</dbReference>
<dbReference type="PANTHER" id="PTHR47978">
    <property type="match status" value="1"/>
</dbReference>
<dbReference type="SMART" id="SM00177">
    <property type="entry name" value="ARF"/>
    <property type="match status" value="1"/>
</dbReference>
<dbReference type="SUPFAM" id="SSF52540">
    <property type="entry name" value="P-loop containing nucleoside triphosphate hydrolases"/>
    <property type="match status" value="1"/>
</dbReference>
<evidence type="ECO:0000256" key="1">
    <source>
        <dbReference type="ARBA" id="ARBA00022741"/>
    </source>
</evidence>
<dbReference type="RefSeq" id="XP_001315305.1">
    <property type="nucleotide sequence ID" value="XM_001315270.1"/>
</dbReference>
<dbReference type="InterPro" id="IPR001806">
    <property type="entry name" value="Small_GTPase"/>
</dbReference>
<name>A2EWA5_TRIV3</name>
<dbReference type="InterPro" id="IPR027417">
    <property type="entry name" value="P-loop_NTPase"/>
</dbReference>
<dbReference type="NCBIfam" id="TIGR00231">
    <property type="entry name" value="small_GTP"/>
    <property type="match status" value="1"/>
</dbReference>
<dbReference type="InterPro" id="IPR005225">
    <property type="entry name" value="Small_GTP-bd"/>
</dbReference>